<gene>
    <name evidence="3" type="ORF">BDV36DRAFT_251842</name>
</gene>
<name>A0ABQ6WQ97_9EURO</name>
<evidence type="ECO:0000313" key="3">
    <source>
        <dbReference type="EMBL" id="KAE8419306.1"/>
    </source>
</evidence>
<sequence>MGKIKKLKKKCEKGHPKSTWNFPQSPGDSGYFPPSHSILRTSQFGHACSHGGPTCWSLGQVGHRNCSVPHIPQLLCPFKVFYFFIFIFIFSISIIDVLDFF</sequence>
<accession>A0ABQ6WQ97</accession>
<reference evidence="3 4" key="1">
    <citation type="submission" date="2019-04" db="EMBL/GenBank/DDBJ databases">
        <authorList>
            <consortium name="DOE Joint Genome Institute"/>
            <person name="Mondo S."/>
            <person name="Kjaerbolling I."/>
            <person name="Vesth T."/>
            <person name="Frisvad J.C."/>
            <person name="Nybo J.L."/>
            <person name="Theobald S."/>
            <person name="Kildgaard S."/>
            <person name="Isbrandt T."/>
            <person name="Kuo A."/>
            <person name="Sato A."/>
            <person name="Lyhne E.K."/>
            <person name="Kogle M.E."/>
            <person name="Wiebenga A."/>
            <person name="Kun R.S."/>
            <person name="Lubbers R.J."/>
            <person name="Makela M.R."/>
            <person name="Barry K."/>
            <person name="Chovatia M."/>
            <person name="Clum A."/>
            <person name="Daum C."/>
            <person name="Haridas S."/>
            <person name="He G."/>
            <person name="LaButti K."/>
            <person name="Lipzen A."/>
            <person name="Riley R."/>
            <person name="Salamov A."/>
            <person name="Simmons B.A."/>
            <person name="Magnuson J.K."/>
            <person name="Henrissat B."/>
            <person name="Mortensen U.H."/>
            <person name="Larsen T.O."/>
            <person name="Devries R.P."/>
            <person name="Grigoriev I.V."/>
            <person name="Machida M."/>
            <person name="Baker S.E."/>
            <person name="Andersen M.R."/>
            <person name="Cantor M.N."/>
            <person name="Hua S.X."/>
        </authorList>
    </citation>
    <scope>NUCLEOTIDE SEQUENCE [LARGE SCALE GENOMIC DNA]</scope>
    <source>
        <strain evidence="3 4">CBS 117616</strain>
    </source>
</reference>
<feature type="compositionally biased region" description="Polar residues" evidence="1">
    <location>
        <begin position="18"/>
        <end position="27"/>
    </location>
</feature>
<dbReference type="Proteomes" id="UP000325395">
    <property type="component" value="Unassembled WGS sequence"/>
</dbReference>
<keyword evidence="2" id="KW-0472">Membrane</keyword>
<evidence type="ECO:0000313" key="4">
    <source>
        <dbReference type="Proteomes" id="UP000325395"/>
    </source>
</evidence>
<proteinExistence type="predicted"/>
<dbReference type="EMBL" id="ML735718">
    <property type="protein sequence ID" value="KAE8419306.1"/>
    <property type="molecule type" value="Genomic_DNA"/>
</dbReference>
<organism evidence="3 4">
    <name type="scientific">Aspergillus pseudocaelatus</name>
    <dbReference type="NCBI Taxonomy" id="1825620"/>
    <lineage>
        <taxon>Eukaryota</taxon>
        <taxon>Fungi</taxon>
        <taxon>Dikarya</taxon>
        <taxon>Ascomycota</taxon>
        <taxon>Pezizomycotina</taxon>
        <taxon>Eurotiomycetes</taxon>
        <taxon>Eurotiomycetidae</taxon>
        <taxon>Eurotiales</taxon>
        <taxon>Aspergillaceae</taxon>
        <taxon>Aspergillus</taxon>
        <taxon>Aspergillus subgen. Circumdati</taxon>
    </lineage>
</organism>
<protein>
    <submittedName>
        <fullName evidence="3">Uncharacterized protein</fullName>
    </submittedName>
</protein>
<keyword evidence="2" id="KW-1133">Transmembrane helix</keyword>
<feature type="non-terminal residue" evidence="3">
    <location>
        <position position="101"/>
    </location>
</feature>
<feature type="transmembrane region" description="Helical" evidence="2">
    <location>
        <begin position="80"/>
        <end position="98"/>
    </location>
</feature>
<feature type="compositionally biased region" description="Basic residues" evidence="1">
    <location>
        <begin position="1"/>
        <end position="12"/>
    </location>
</feature>
<evidence type="ECO:0000256" key="2">
    <source>
        <dbReference type="SAM" id="Phobius"/>
    </source>
</evidence>
<evidence type="ECO:0000256" key="1">
    <source>
        <dbReference type="SAM" id="MobiDB-lite"/>
    </source>
</evidence>
<keyword evidence="4" id="KW-1185">Reference proteome</keyword>
<feature type="region of interest" description="Disordered" evidence="1">
    <location>
        <begin position="1"/>
        <end position="27"/>
    </location>
</feature>
<keyword evidence="2" id="KW-0812">Transmembrane</keyword>